<evidence type="ECO:0000256" key="5">
    <source>
        <dbReference type="ARBA" id="ARBA00022729"/>
    </source>
</evidence>
<name>A0ABU1SPU6_9HYPH</name>
<comment type="function">
    <text evidence="7">Part of a binding-protein-dependent transport system for a sugar.</text>
</comment>
<evidence type="ECO:0000256" key="1">
    <source>
        <dbReference type="ARBA" id="ARBA00004418"/>
    </source>
</evidence>
<comment type="caution">
    <text evidence="10">The sequence shown here is derived from an EMBL/GenBank/DDBJ whole genome shotgun (WGS) entry which is preliminary data.</text>
</comment>
<sequence length="410" mass="42826">MRVINKALASAAAVAICTVSGVAQAQPTEVIHWWTSKAESAGIKVIADAFNQSGGEWKDEAVAGASAAKTAAINRIVGGNAPDAAQFSMGADINNLVESGLLANLDTVAQAGNWSQVIPATVMSAITRDGHIYAVPVQLQATNFLFASKAALDKVGATMPKTWDEFFATGDKLRAAGIVPYAQAGDRDVWFMNTFAAVLASVSGVEGWKQFTGPKGADYVRSDAFKPVAEILARLPKYADSGVSGRQWNVTNQMILKDEAGFFIMGGWAIGEIVAAGKKPGEDVLCSIAPNNAPAVVNGDVWAMPVKGDNLTEAQKKLAELTTSLEVQSKFTTAMGSLPIRTGVDASRYNACAAAGASAIEKGNSVAALMIPFSPEKVGALGAELKVLWAKPDAKPDDYVTAVAGVLEKY</sequence>
<gene>
    <name evidence="10" type="ORF">J2W52_002574</name>
</gene>
<keyword evidence="3" id="KW-0813">Transport</keyword>
<evidence type="ECO:0000256" key="4">
    <source>
        <dbReference type="ARBA" id="ARBA00022597"/>
    </source>
</evidence>
<dbReference type="PANTHER" id="PTHR43649:SF28">
    <property type="entry name" value="BINDING PROTEIN COMPONENT OF ABC SUGAR TRANSPORTER-RELATED"/>
    <property type="match status" value="1"/>
</dbReference>
<dbReference type="InterPro" id="IPR006059">
    <property type="entry name" value="SBP"/>
</dbReference>
<comment type="subcellular location">
    <subcellularLocation>
        <location evidence="1">Periplasm</location>
    </subcellularLocation>
</comment>
<proteinExistence type="inferred from homology"/>
<reference evidence="10 11" key="1">
    <citation type="submission" date="2023-07" db="EMBL/GenBank/DDBJ databases">
        <title>Sorghum-associated microbial communities from plants grown in Nebraska, USA.</title>
        <authorList>
            <person name="Schachtman D."/>
        </authorList>
    </citation>
    <scope>NUCLEOTIDE SEQUENCE [LARGE SCALE GENOMIC DNA]</scope>
    <source>
        <strain evidence="10 11">3199</strain>
    </source>
</reference>
<dbReference type="RefSeq" id="WP_310230945.1">
    <property type="nucleotide sequence ID" value="NZ_JAVDUP010000002.1"/>
</dbReference>
<dbReference type="EMBL" id="JAVDUP010000002">
    <property type="protein sequence ID" value="MDR6900959.1"/>
    <property type="molecule type" value="Genomic_DNA"/>
</dbReference>
<evidence type="ECO:0000313" key="10">
    <source>
        <dbReference type="EMBL" id="MDR6900959.1"/>
    </source>
</evidence>
<comment type="similarity">
    <text evidence="2">Belongs to the bacterial solute-binding protein 1 family.</text>
</comment>
<evidence type="ECO:0000313" key="11">
    <source>
        <dbReference type="Proteomes" id="UP001250791"/>
    </source>
</evidence>
<keyword evidence="6" id="KW-0574">Periplasm</keyword>
<dbReference type="Pfam" id="PF13416">
    <property type="entry name" value="SBP_bac_8"/>
    <property type="match status" value="1"/>
</dbReference>
<evidence type="ECO:0000256" key="9">
    <source>
        <dbReference type="SAM" id="SignalP"/>
    </source>
</evidence>
<keyword evidence="4" id="KW-0762">Sugar transport</keyword>
<evidence type="ECO:0000256" key="2">
    <source>
        <dbReference type="ARBA" id="ARBA00008520"/>
    </source>
</evidence>
<feature type="chain" id="PRO_5046235446" description="Probable sugar-binding periplasmic protein" evidence="9">
    <location>
        <begin position="26"/>
        <end position="410"/>
    </location>
</feature>
<keyword evidence="5 9" id="KW-0732">Signal</keyword>
<keyword evidence="11" id="KW-1185">Reference proteome</keyword>
<feature type="signal peptide" evidence="9">
    <location>
        <begin position="1"/>
        <end position="25"/>
    </location>
</feature>
<evidence type="ECO:0000256" key="8">
    <source>
        <dbReference type="ARBA" id="ARBA00049753"/>
    </source>
</evidence>
<dbReference type="PANTHER" id="PTHR43649">
    <property type="entry name" value="ARABINOSE-BINDING PROTEIN-RELATED"/>
    <property type="match status" value="1"/>
</dbReference>
<accession>A0ABU1SPU6</accession>
<dbReference type="InterPro" id="IPR050490">
    <property type="entry name" value="Bact_solute-bd_prot1"/>
</dbReference>
<dbReference type="Gene3D" id="3.40.190.10">
    <property type="entry name" value="Periplasmic binding protein-like II"/>
    <property type="match status" value="2"/>
</dbReference>
<evidence type="ECO:0000256" key="7">
    <source>
        <dbReference type="ARBA" id="ARBA00049629"/>
    </source>
</evidence>
<evidence type="ECO:0000256" key="6">
    <source>
        <dbReference type="ARBA" id="ARBA00022764"/>
    </source>
</evidence>
<evidence type="ECO:0000256" key="3">
    <source>
        <dbReference type="ARBA" id="ARBA00022448"/>
    </source>
</evidence>
<dbReference type="Proteomes" id="UP001250791">
    <property type="component" value="Unassembled WGS sequence"/>
</dbReference>
<organism evidence="10 11">
    <name type="scientific">Rhizobium miluonense</name>
    <dbReference type="NCBI Taxonomy" id="411945"/>
    <lineage>
        <taxon>Bacteria</taxon>
        <taxon>Pseudomonadati</taxon>
        <taxon>Pseudomonadota</taxon>
        <taxon>Alphaproteobacteria</taxon>
        <taxon>Hyphomicrobiales</taxon>
        <taxon>Rhizobiaceae</taxon>
        <taxon>Rhizobium/Agrobacterium group</taxon>
        <taxon>Rhizobium</taxon>
    </lineage>
</organism>
<protein>
    <recommendedName>
        <fullName evidence="8">Probable sugar-binding periplasmic protein</fullName>
    </recommendedName>
</protein>
<dbReference type="SUPFAM" id="SSF53850">
    <property type="entry name" value="Periplasmic binding protein-like II"/>
    <property type="match status" value="1"/>
</dbReference>